<gene>
    <name evidence="3" type="ORF">HMPREF3182_00279</name>
</gene>
<evidence type="ECO:0000313" key="3">
    <source>
        <dbReference type="EMBL" id="KXB92809.1"/>
    </source>
</evidence>
<comment type="caution">
    <text evidence="3">The sequence shown here is derived from an EMBL/GenBank/DDBJ whole genome shotgun (WGS) entry which is preliminary data.</text>
</comment>
<protein>
    <submittedName>
        <fullName evidence="3">Outer membrane autotransporter barrel domain protein</fullName>
    </submittedName>
</protein>
<dbReference type="Gene3D" id="2.40.128.130">
    <property type="entry name" value="Autotransporter beta-domain"/>
    <property type="match status" value="1"/>
</dbReference>
<keyword evidence="1" id="KW-0732">Signal</keyword>
<organism evidence="3 4">
    <name type="scientific">Megasphaera hutchinsoni</name>
    <dbReference type="NCBI Taxonomy" id="1588748"/>
    <lineage>
        <taxon>Bacteria</taxon>
        <taxon>Bacillati</taxon>
        <taxon>Bacillota</taxon>
        <taxon>Negativicutes</taxon>
        <taxon>Veillonellales</taxon>
        <taxon>Veillonellaceae</taxon>
        <taxon>Megasphaera</taxon>
    </lineage>
</organism>
<reference evidence="4" key="1">
    <citation type="submission" date="2016-01" db="EMBL/GenBank/DDBJ databases">
        <authorList>
            <person name="Mitreva M."/>
            <person name="Pepin K.H."/>
            <person name="Mihindukulasuriya K.A."/>
            <person name="Fulton R."/>
            <person name="Fronick C."/>
            <person name="O'Laughlin M."/>
            <person name="Miner T."/>
            <person name="Herter B."/>
            <person name="Rosa B.A."/>
            <person name="Cordes M."/>
            <person name="Tomlinson C."/>
            <person name="Wollam A."/>
            <person name="Palsikar V.B."/>
            <person name="Mardis E.R."/>
            <person name="Wilson R.K."/>
        </authorList>
    </citation>
    <scope>NUCLEOTIDE SEQUENCE [LARGE SCALE GENOMIC DNA]</scope>
    <source>
        <strain evidence="4">KA00182</strain>
    </source>
</reference>
<feature type="signal peptide" evidence="1">
    <location>
        <begin position="1"/>
        <end position="21"/>
    </location>
</feature>
<dbReference type="AlphaFoldDB" id="A0A134CL12"/>
<keyword evidence="4" id="KW-1185">Reference proteome</keyword>
<dbReference type="PATRIC" id="fig|1588748.3.peg.269"/>
<dbReference type="Proteomes" id="UP000070160">
    <property type="component" value="Unassembled WGS sequence"/>
</dbReference>
<evidence type="ECO:0000313" key="4">
    <source>
        <dbReference type="Proteomes" id="UP000070160"/>
    </source>
</evidence>
<dbReference type="SUPFAM" id="SSF103515">
    <property type="entry name" value="Autotransporter"/>
    <property type="match status" value="1"/>
</dbReference>
<evidence type="ECO:0000256" key="1">
    <source>
        <dbReference type="SAM" id="SignalP"/>
    </source>
</evidence>
<dbReference type="InterPro" id="IPR036709">
    <property type="entry name" value="Autotransporte_beta_dom_sf"/>
</dbReference>
<dbReference type="Pfam" id="PF03797">
    <property type="entry name" value="Autotransporter"/>
    <property type="match status" value="1"/>
</dbReference>
<accession>A0A134CL12</accession>
<sequence>MKKTVCWWAVLTVMMTGTVTANDLYTYRYVNSDGTIVNITDAGYTKVGEVAAAGKTYWVAFSAVPKSQDTIIGKLATNVPLTHHEGLTVIKRMPDPEQPGEQITELEQEIPRNLYGEAKCPHAWGTTDGIEVSVPKTPGKMVLLNNAVHIEPTDRDTNVDLAKICLQNGETHGKVSAVTEPAAWWTHYTSAHIQHVRVVGSKRLLWERDAAGKWKTEMRYNLFEKETQLRVWTIGKNRTGRDKSVNSMYFFYGQEAGRYFRSSVLDERIRWITNPNGFHVANAKTDMFGVGFRKTKPFSHGLYGEVLGQYAVFDRQIHTVNDGIYGSQKASVQGSDVGLSVEAGRHIEVMSHVFLQPEVQYTYHLYDQHAYTDSLQRKFGRIYRHEEDIRVGLQVAYKGIYAKVNRYFSWYNQYRLPAATEYEVGVARHFHQNGELGAAISSRTMVLWRSRNSGKTYKKRQQTYRFWAQFHF</sequence>
<feature type="domain" description="Autotransporter" evidence="2">
    <location>
        <begin position="281"/>
        <end position="399"/>
    </location>
</feature>
<proteinExistence type="predicted"/>
<dbReference type="InterPro" id="IPR005546">
    <property type="entry name" value="Autotransporte_beta"/>
</dbReference>
<name>A0A134CL12_9FIRM</name>
<dbReference type="RefSeq" id="WP_062485057.1">
    <property type="nucleotide sequence ID" value="NZ_KQ960928.1"/>
</dbReference>
<feature type="chain" id="PRO_5007463485" evidence="1">
    <location>
        <begin position="22"/>
        <end position="472"/>
    </location>
</feature>
<dbReference type="EMBL" id="LSDT01000005">
    <property type="protein sequence ID" value="KXB92809.1"/>
    <property type="molecule type" value="Genomic_DNA"/>
</dbReference>
<evidence type="ECO:0000259" key="2">
    <source>
        <dbReference type="Pfam" id="PF03797"/>
    </source>
</evidence>